<dbReference type="InterPro" id="IPR001245">
    <property type="entry name" value="Ser-Thr/Tyr_kinase_cat_dom"/>
</dbReference>
<dbReference type="FunFam" id="3.80.10.10:FF:000095">
    <property type="entry name" value="LRR receptor-like serine/threonine-protein kinase GSO1"/>
    <property type="match status" value="1"/>
</dbReference>
<evidence type="ECO:0000256" key="8">
    <source>
        <dbReference type="ARBA" id="ARBA00022840"/>
    </source>
</evidence>
<accession>A0A9Q0CTG5</accession>
<keyword evidence="6" id="KW-0677">Repeat</keyword>
<feature type="chain" id="PRO_5040359849" description="Protein kinase domain-containing protein" evidence="14">
    <location>
        <begin position="25"/>
        <end position="1056"/>
    </location>
</feature>
<name>A0A9Q0CTG5_9POAL</name>
<feature type="signal peptide" evidence="14">
    <location>
        <begin position="1"/>
        <end position="24"/>
    </location>
</feature>
<evidence type="ECO:0000256" key="1">
    <source>
        <dbReference type="ARBA" id="ARBA00004167"/>
    </source>
</evidence>
<dbReference type="SMART" id="SM00365">
    <property type="entry name" value="LRR_SD22"/>
    <property type="match status" value="4"/>
</dbReference>
<evidence type="ECO:0000256" key="3">
    <source>
        <dbReference type="ARBA" id="ARBA00022614"/>
    </source>
</evidence>
<dbReference type="AlphaFoldDB" id="A0A9Q0CTG5"/>
<evidence type="ECO:0000256" key="10">
    <source>
        <dbReference type="ARBA" id="ARBA00023136"/>
    </source>
</evidence>
<evidence type="ECO:0000256" key="5">
    <source>
        <dbReference type="ARBA" id="ARBA00022729"/>
    </source>
</evidence>
<keyword evidence="11" id="KW-0675">Receptor</keyword>
<keyword evidence="2" id="KW-0597">Phosphoprotein</keyword>
<comment type="caution">
    <text evidence="16">The sequence shown here is derived from an EMBL/GenBank/DDBJ whole genome shotgun (WGS) entry which is preliminary data.</text>
</comment>
<dbReference type="Gene3D" id="3.30.200.20">
    <property type="entry name" value="Phosphorylase Kinase, domain 1"/>
    <property type="match status" value="1"/>
</dbReference>
<keyword evidence="5 14" id="KW-0732">Signal</keyword>
<dbReference type="EMBL" id="JAMQYH010000002">
    <property type="protein sequence ID" value="KAJ1699575.1"/>
    <property type="molecule type" value="Genomic_DNA"/>
</dbReference>
<dbReference type="Gene3D" id="1.10.510.10">
    <property type="entry name" value="Transferase(Phosphotransferase) domain 1"/>
    <property type="match status" value="1"/>
</dbReference>
<keyword evidence="8" id="KW-0067">ATP-binding</keyword>
<dbReference type="InterPro" id="IPR013210">
    <property type="entry name" value="LRR_N_plant-typ"/>
</dbReference>
<evidence type="ECO:0000256" key="13">
    <source>
        <dbReference type="SAM" id="Phobius"/>
    </source>
</evidence>
<dbReference type="Pfam" id="PF00560">
    <property type="entry name" value="LRR_1"/>
    <property type="match status" value="3"/>
</dbReference>
<dbReference type="PANTHER" id="PTHR48003">
    <property type="entry name" value="OS07G0626500 PROTEIN"/>
    <property type="match status" value="1"/>
</dbReference>
<dbReference type="InterPro" id="IPR001611">
    <property type="entry name" value="Leu-rich_rpt"/>
</dbReference>
<dbReference type="GO" id="GO:0016020">
    <property type="term" value="C:membrane"/>
    <property type="evidence" value="ECO:0007669"/>
    <property type="project" value="UniProtKB-SubCell"/>
</dbReference>
<dbReference type="PROSITE" id="PS50011">
    <property type="entry name" value="PROTEIN_KINASE_DOM"/>
    <property type="match status" value="1"/>
</dbReference>
<evidence type="ECO:0000256" key="9">
    <source>
        <dbReference type="ARBA" id="ARBA00022989"/>
    </source>
</evidence>
<feature type="compositionally biased region" description="Polar residues" evidence="12">
    <location>
        <begin position="716"/>
        <end position="734"/>
    </location>
</feature>
<keyword evidence="10 13" id="KW-0472">Membrane</keyword>
<keyword evidence="3" id="KW-0433">Leucine-rich repeat</keyword>
<dbReference type="InterPro" id="IPR003591">
    <property type="entry name" value="Leu-rich_rpt_typical-subtyp"/>
</dbReference>
<evidence type="ECO:0000259" key="15">
    <source>
        <dbReference type="PROSITE" id="PS50011"/>
    </source>
</evidence>
<dbReference type="GO" id="GO:0009653">
    <property type="term" value="P:anatomical structure morphogenesis"/>
    <property type="evidence" value="ECO:0007669"/>
    <property type="project" value="UniProtKB-ARBA"/>
</dbReference>
<dbReference type="PANTHER" id="PTHR48003:SF5">
    <property type="entry name" value="OS07G0626500 PROTEIN"/>
    <property type="match status" value="1"/>
</dbReference>
<evidence type="ECO:0000313" key="17">
    <source>
        <dbReference type="Proteomes" id="UP001151287"/>
    </source>
</evidence>
<evidence type="ECO:0000256" key="7">
    <source>
        <dbReference type="ARBA" id="ARBA00022741"/>
    </source>
</evidence>
<dbReference type="Proteomes" id="UP001151287">
    <property type="component" value="Unassembled WGS sequence"/>
</dbReference>
<dbReference type="PROSITE" id="PS51450">
    <property type="entry name" value="LRR"/>
    <property type="match status" value="1"/>
</dbReference>
<dbReference type="InterPro" id="IPR000719">
    <property type="entry name" value="Prot_kinase_dom"/>
</dbReference>
<dbReference type="FunFam" id="3.80.10.10:FF:000400">
    <property type="entry name" value="Nuclear pore complex protein NUP107"/>
    <property type="match status" value="1"/>
</dbReference>
<dbReference type="InterPro" id="IPR053059">
    <property type="entry name" value="Inactive_SerThr-Kinase_ABA"/>
</dbReference>
<evidence type="ECO:0000256" key="4">
    <source>
        <dbReference type="ARBA" id="ARBA00022692"/>
    </source>
</evidence>
<dbReference type="FunFam" id="3.80.10.10:FF:000383">
    <property type="entry name" value="Leucine-rich repeat receptor protein kinase EMS1"/>
    <property type="match status" value="1"/>
</dbReference>
<evidence type="ECO:0000256" key="14">
    <source>
        <dbReference type="SAM" id="SignalP"/>
    </source>
</evidence>
<evidence type="ECO:0000256" key="11">
    <source>
        <dbReference type="ARBA" id="ARBA00023170"/>
    </source>
</evidence>
<dbReference type="SUPFAM" id="SSF52058">
    <property type="entry name" value="L domain-like"/>
    <property type="match status" value="2"/>
</dbReference>
<dbReference type="InterPro" id="IPR011009">
    <property type="entry name" value="Kinase-like_dom_sf"/>
</dbReference>
<dbReference type="Pfam" id="PF07714">
    <property type="entry name" value="PK_Tyr_Ser-Thr"/>
    <property type="match status" value="1"/>
</dbReference>
<dbReference type="GO" id="GO:0099402">
    <property type="term" value="P:plant organ development"/>
    <property type="evidence" value="ECO:0007669"/>
    <property type="project" value="UniProtKB-ARBA"/>
</dbReference>
<feature type="domain" description="Protein kinase" evidence="15">
    <location>
        <begin position="775"/>
        <end position="1056"/>
    </location>
</feature>
<keyword evidence="9 13" id="KW-1133">Transmembrane helix</keyword>
<evidence type="ECO:0000256" key="12">
    <source>
        <dbReference type="SAM" id="MobiDB-lite"/>
    </source>
</evidence>
<dbReference type="SUPFAM" id="SSF56112">
    <property type="entry name" value="Protein kinase-like (PK-like)"/>
    <property type="match status" value="1"/>
</dbReference>
<dbReference type="SMART" id="SM00369">
    <property type="entry name" value="LRR_TYP"/>
    <property type="match status" value="7"/>
</dbReference>
<evidence type="ECO:0000256" key="6">
    <source>
        <dbReference type="ARBA" id="ARBA00022737"/>
    </source>
</evidence>
<keyword evidence="4 13" id="KW-0812">Transmembrane</keyword>
<sequence>MDQPPLHFLFLLFLSVSLLPSSISDSDDIQSLLEFKKAIVDPTGTVLSSWAPPANNIQSCPSNWVGITCDAASGAVIGLNLSNLNLSGELKFSPLIGLHYIQTLSLAGNAFTGRLVPGLGSMTSLKSIDLSRNQFYGPVPDRITDLSGLEYLNLSGNNFTQGYPASLYKLQNLRHLDLRSNGIWGDIGELLSQLRNIEHVDLSGNSFTGAISVDPSNLTSLGNTVKYLNLSYNRIQGNFFSRESVGMFKNLEQLDLGYNALTGELPSLASWFNLRVLRLGSNQFFGLLPQEIFQSSFHLIEIDLSRNGFTGSLPNIISTTLKILNLSSNSLSGTLPASIGSCVYLDLSNNQLTGDLTVLQNWGENLETIDLSSNALSGTYPESLSNLKNIATLKLSNTSLTGLLPSVLGTYPKLSVLDLSLNKLTGPILPSLFSSLTVTSLNLSRNGFNGSIPIQSSHSTESLVLPSYSHLEILDLSSNILTGNLPPDIGNMQGLRILNLGRNNLSGMLPPDLAKLTLLEFLDLSGNRFTGAIPDLQQKALTYFNVSSNDLSGTVPRTLERFPYSSFFPGNPKLVFPDGVPTGNGNNLMGPGSGSRHMKSAVRVALIIGCVGSLILLIFAGIALYMIRSQELCGRHGFKSRDLKFGRSIFGSRSEGSVPAPISFSNDRLLTSHSRTMSAQKELLADTIEFGYAADPNSTPKEMGLQRSTPDMVELSSPNPVQASNQVQKPNQNLDPDPYPFEQAPEQQVDQTDRLVGDLTFLDSSVIFTAEELSRAPAEVLGRSSHGTTYKATLENGHVMTVKWLRVGLVKNKKEFLKEAKRVGSVRHPNVVSWRGFYWGPKEQERFIISDYLMGESLSLYLYESTPRRYSRLSVLQRLRISIDLARALLYLHQEKNLPHGNIKPTNVLLTGPDLTAKLTDFGLHRLMTSTGITEQILQLGAVGYRAPELADVPKPVPSFKADVYAFGVVVMEMLTRKSAGEIISGQVGAVDLTDWVQLCSREGRGPDCFDRDITGLEENSRVLDELLQISLRCISPVNERPDMKVVVDELCSITI</sequence>
<proteinExistence type="predicted"/>
<keyword evidence="7" id="KW-0547">Nucleotide-binding</keyword>
<gene>
    <name evidence="16" type="ORF">LUZ63_008087</name>
</gene>
<keyword evidence="17" id="KW-1185">Reference proteome</keyword>
<dbReference type="GO" id="GO:0005524">
    <property type="term" value="F:ATP binding"/>
    <property type="evidence" value="ECO:0007669"/>
    <property type="project" value="UniProtKB-KW"/>
</dbReference>
<reference evidence="16" key="1">
    <citation type="journal article" date="2022" name="Cell">
        <title>Repeat-based holocentromeres influence genome architecture and karyotype evolution.</title>
        <authorList>
            <person name="Hofstatter P.G."/>
            <person name="Thangavel G."/>
            <person name="Lux T."/>
            <person name="Neumann P."/>
            <person name="Vondrak T."/>
            <person name="Novak P."/>
            <person name="Zhang M."/>
            <person name="Costa L."/>
            <person name="Castellani M."/>
            <person name="Scott A."/>
            <person name="Toegelov H."/>
            <person name="Fuchs J."/>
            <person name="Mata-Sucre Y."/>
            <person name="Dias Y."/>
            <person name="Vanzela A.L.L."/>
            <person name="Huettel B."/>
            <person name="Almeida C.C.S."/>
            <person name="Simkova H."/>
            <person name="Souza G."/>
            <person name="Pedrosa-Harand A."/>
            <person name="Macas J."/>
            <person name="Mayer K.F.X."/>
            <person name="Houben A."/>
            <person name="Marques A."/>
        </authorList>
    </citation>
    <scope>NUCLEOTIDE SEQUENCE</scope>
    <source>
        <strain evidence="16">RhyBre1mFocal</strain>
    </source>
</reference>
<organism evidence="16 17">
    <name type="scientific">Rhynchospora breviuscula</name>
    <dbReference type="NCBI Taxonomy" id="2022672"/>
    <lineage>
        <taxon>Eukaryota</taxon>
        <taxon>Viridiplantae</taxon>
        <taxon>Streptophyta</taxon>
        <taxon>Embryophyta</taxon>
        <taxon>Tracheophyta</taxon>
        <taxon>Spermatophyta</taxon>
        <taxon>Magnoliopsida</taxon>
        <taxon>Liliopsida</taxon>
        <taxon>Poales</taxon>
        <taxon>Cyperaceae</taxon>
        <taxon>Cyperoideae</taxon>
        <taxon>Rhynchosporeae</taxon>
        <taxon>Rhynchospora</taxon>
    </lineage>
</organism>
<dbReference type="Pfam" id="PF13855">
    <property type="entry name" value="LRR_8"/>
    <property type="match status" value="2"/>
</dbReference>
<dbReference type="Pfam" id="PF08263">
    <property type="entry name" value="LRRNT_2"/>
    <property type="match status" value="1"/>
</dbReference>
<evidence type="ECO:0000313" key="16">
    <source>
        <dbReference type="EMBL" id="KAJ1699575.1"/>
    </source>
</evidence>
<dbReference type="GO" id="GO:0004672">
    <property type="term" value="F:protein kinase activity"/>
    <property type="evidence" value="ECO:0007669"/>
    <property type="project" value="InterPro"/>
</dbReference>
<dbReference type="Gene3D" id="3.80.10.10">
    <property type="entry name" value="Ribonuclease Inhibitor"/>
    <property type="match status" value="3"/>
</dbReference>
<comment type="subcellular location">
    <subcellularLocation>
        <location evidence="1">Membrane</location>
        <topology evidence="1">Single-pass membrane protein</topology>
    </subcellularLocation>
</comment>
<feature type="region of interest" description="Disordered" evidence="12">
    <location>
        <begin position="695"/>
        <end position="735"/>
    </location>
</feature>
<feature type="transmembrane region" description="Helical" evidence="13">
    <location>
        <begin position="604"/>
        <end position="627"/>
    </location>
</feature>
<dbReference type="FunFam" id="3.30.200.20:FF:000486">
    <property type="entry name" value="Leucine-rich repeat receptor-like protein kinase"/>
    <property type="match status" value="1"/>
</dbReference>
<protein>
    <recommendedName>
        <fullName evidence="15">Protein kinase domain-containing protein</fullName>
    </recommendedName>
</protein>
<evidence type="ECO:0000256" key="2">
    <source>
        <dbReference type="ARBA" id="ARBA00022553"/>
    </source>
</evidence>
<dbReference type="OrthoDB" id="5789657at2759"/>
<dbReference type="InterPro" id="IPR032675">
    <property type="entry name" value="LRR_dom_sf"/>
</dbReference>